<gene>
    <name evidence="10" type="ORF">SNE35_09325</name>
</gene>
<feature type="transmembrane region" description="Helical" evidence="8">
    <location>
        <begin position="257"/>
        <end position="276"/>
    </location>
</feature>
<dbReference type="InterPro" id="IPR036097">
    <property type="entry name" value="HisK_dim/P_sf"/>
</dbReference>
<evidence type="ECO:0000313" key="10">
    <source>
        <dbReference type="EMBL" id="MDY0744708.1"/>
    </source>
</evidence>
<feature type="transmembrane region" description="Helical" evidence="8">
    <location>
        <begin position="194"/>
        <end position="211"/>
    </location>
</feature>
<keyword evidence="8" id="KW-1133">Transmembrane helix</keyword>
<evidence type="ECO:0000256" key="8">
    <source>
        <dbReference type="SAM" id="Phobius"/>
    </source>
</evidence>
<dbReference type="CDD" id="cd00082">
    <property type="entry name" value="HisKA"/>
    <property type="match status" value="1"/>
</dbReference>
<dbReference type="EMBL" id="JAXCLA010000003">
    <property type="protein sequence ID" value="MDY0744708.1"/>
    <property type="molecule type" value="Genomic_DNA"/>
</dbReference>
<evidence type="ECO:0000256" key="6">
    <source>
        <dbReference type="ARBA" id="ARBA00023012"/>
    </source>
</evidence>
<dbReference type="PANTHER" id="PTHR43711:SF1">
    <property type="entry name" value="HISTIDINE KINASE 1"/>
    <property type="match status" value="1"/>
</dbReference>
<evidence type="ECO:0000256" key="3">
    <source>
        <dbReference type="ARBA" id="ARBA00022553"/>
    </source>
</evidence>
<keyword evidence="11" id="KW-1185">Reference proteome</keyword>
<dbReference type="InterPro" id="IPR003594">
    <property type="entry name" value="HATPase_dom"/>
</dbReference>
<feature type="transmembrane region" description="Helical" evidence="8">
    <location>
        <begin position="227"/>
        <end position="245"/>
    </location>
</feature>
<evidence type="ECO:0000313" key="11">
    <source>
        <dbReference type="Proteomes" id="UP001285263"/>
    </source>
</evidence>
<feature type="transmembrane region" description="Helical" evidence="8">
    <location>
        <begin position="343"/>
        <end position="362"/>
    </location>
</feature>
<keyword evidence="5 10" id="KW-0418">Kinase</keyword>
<feature type="transmembrane region" description="Helical" evidence="8">
    <location>
        <begin position="282"/>
        <end position="302"/>
    </location>
</feature>
<reference evidence="10 11" key="1">
    <citation type="submission" date="2023-11" db="EMBL/GenBank/DDBJ databases">
        <title>Paucibacter sp. nov., isolated from fresh soil in Korea.</title>
        <authorList>
            <person name="Le N.T.T."/>
        </authorList>
    </citation>
    <scope>NUCLEOTIDE SEQUENCE [LARGE SCALE GENOMIC DNA]</scope>
    <source>
        <strain evidence="10 11">R3-3</strain>
    </source>
</reference>
<dbReference type="RefSeq" id="WP_320422620.1">
    <property type="nucleotide sequence ID" value="NZ_JAXCLA010000003.1"/>
</dbReference>
<comment type="caution">
    <text evidence="10">The sequence shown here is derived from an EMBL/GenBank/DDBJ whole genome shotgun (WGS) entry which is preliminary data.</text>
</comment>
<evidence type="ECO:0000256" key="5">
    <source>
        <dbReference type="ARBA" id="ARBA00022777"/>
    </source>
</evidence>
<dbReference type="EC" id="2.7.13.3" evidence="2"/>
<dbReference type="SMART" id="SM00388">
    <property type="entry name" value="HisKA"/>
    <property type="match status" value="1"/>
</dbReference>
<dbReference type="SUPFAM" id="SSF55874">
    <property type="entry name" value="ATPase domain of HSP90 chaperone/DNA topoisomerase II/histidine kinase"/>
    <property type="match status" value="1"/>
</dbReference>
<keyword evidence="6" id="KW-0902">Two-component regulatory system</keyword>
<dbReference type="Gene3D" id="1.10.287.130">
    <property type="match status" value="1"/>
</dbReference>
<dbReference type="InterPro" id="IPR050736">
    <property type="entry name" value="Sensor_HK_Regulatory"/>
</dbReference>
<organism evidence="10 11">
    <name type="scientific">Roseateles agri</name>
    <dbReference type="NCBI Taxonomy" id="3098619"/>
    <lineage>
        <taxon>Bacteria</taxon>
        <taxon>Pseudomonadati</taxon>
        <taxon>Pseudomonadota</taxon>
        <taxon>Betaproteobacteria</taxon>
        <taxon>Burkholderiales</taxon>
        <taxon>Sphaerotilaceae</taxon>
        <taxon>Roseateles</taxon>
    </lineage>
</organism>
<evidence type="ECO:0000256" key="1">
    <source>
        <dbReference type="ARBA" id="ARBA00000085"/>
    </source>
</evidence>
<dbReference type="PROSITE" id="PS50109">
    <property type="entry name" value="HIS_KIN"/>
    <property type="match status" value="1"/>
</dbReference>
<dbReference type="InterPro" id="IPR004358">
    <property type="entry name" value="Sig_transdc_His_kin-like_C"/>
</dbReference>
<dbReference type="Proteomes" id="UP001285263">
    <property type="component" value="Unassembled WGS sequence"/>
</dbReference>
<feature type="domain" description="Histidine kinase" evidence="9">
    <location>
        <begin position="403"/>
        <end position="615"/>
    </location>
</feature>
<dbReference type="PANTHER" id="PTHR43711">
    <property type="entry name" value="TWO-COMPONENT HISTIDINE KINASE"/>
    <property type="match status" value="1"/>
</dbReference>
<dbReference type="InterPro" id="IPR003661">
    <property type="entry name" value="HisK_dim/P_dom"/>
</dbReference>
<feature type="transmembrane region" description="Helical" evidence="8">
    <location>
        <begin position="167"/>
        <end position="187"/>
    </location>
</feature>
<comment type="catalytic activity">
    <reaction evidence="1">
        <text>ATP + protein L-histidine = ADP + protein N-phospho-L-histidine.</text>
        <dbReference type="EC" id="2.7.13.3"/>
    </reaction>
</comment>
<dbReference type="InterPro" id="IPR036890">
    <property type="entry name" value="HATPase_C_sf"/>
</dbReference>
<dbReference type="Pfam" id="PF02518">
    <property type="entry name" value="HATPase_c"/>
    <property type="match status" value="1"/>
</dbReference>
<dbReference type="Pfam" id="PF00512">
    <property type="entry name" value="HisKA"/>
    <property type="match status" value="1"/>
</dbReference>
<proteinExistence type="predicted"/>
<dbReference type="SMART" id="SM00387">
    <property type="entry name" value="HATPase_c"/>
    <property type="match status" value="1"/>
</dbReference>
<dbReference type="InterPro" id="IPR005467">
    <property type="entry name" value="His_kinase_dom"/>
</dbReference>
<feature type="transmembrane region" description="Helical" evidence="8">
    <location>
        <begin position="311"/>
        <end position="331"/>
    </location>
</feature>
<dbReference type="SUPFAM" id="SSF47384">
    <property type="entry name" value="Homodimeric domain of signal transducing histidine kinase"/>
    <property type="match status" value="1"/>
</dbReference>
<name>A0ABU5DG22_9BURK</name>
<dbReference type="Gene3D" id="3.30.565.10">
    <property type="entry name" value="Histidine kinase-like ATPase, C-terminal domain"/>
    <property type="match status" value="1"/>
</dbReference>
<dbReference type="PRINTS" id="PR00344">
    <property type="entry name" value="BCTRLSENSOR"/>
</dbReference>
<keyword evidence="3" id="KW-0597">Phosphoprotein</keyword>
<evidence type="ECO:0000256" key="7">
    <source>
        <dbReference type="SAM" id="Coils"/>
    </source>
</evidence>
<feature type="coiled-coil region" evidence="7">
    <location>
        <begin position="369"/>
        <end position="396"/>
    </location>
</feature>
<sequence>MQRSITAVLRAFALTLWLLLLSQALPSTALELREARRISPGSAERSVALPDTWSAGAVDRASYHLNFPLAAVPQAQWALRIDRLSTAHQIYLNGHLLHENGEEADGRTRVRPLPFYLAISPSLLRAGDNELRLELQFGARGGLSTVQIGPDDDLRPTWQQDRRWDTALPQALNVGGAALSLLMLLVWLRRRQELATGLFGLLWLVASLRNYDYFVADSPLPAALSDWLYFCVQAITVCLLGLFAVALSGRPWPRLRLLYSACLVLMPVAGGLAWVADALLPLRLLVYPVLMVMCAGVARILWPLLQQQRGIALAVLLAGAAVLTGAGAHDYSYLHGWVPISGFYWVPVVLPFVLASYGAMLLDRLVLGLARSEELSQRLEQRVAERTAELAAANAEKSRFLAIASHDLRQPVAAIGLMVELAGEQVQQAHPLASAMLAKAGLAVSGLDELLRSLLDLSRLDVSPAPTALRPVPLQPLFEAIAVHAQAKAHSRKLRLRFRPTTAVALSDPLLLEQALRNLVHNALRYTESGGVLVAVRRRGARLAVEVWDSGRGIAPEHRQQIFEEFVQGSAPTSDGVGLGLAIVRRNAAALGHALGLASRPGRGSCFWIELAPVVPASQ</sequence>
<keyword evidence="4" id="KW-0808">Transferase</keyword>
<keyword evidence="8" id="KW-0472">Membrane</keyword>
<accession>A0ABU5DG22</accession>
<keyword evidence="8" id="KW-0812">Transmembrane</keyword>
<evidence type="ECO:0000256" key="2">
    <source>
        <dbReference type="ARBA" id="ARBA00012438"/>
    </source>
</evidence>
<evidence type="ECO:0000259" key="9">
    <source>
        <dbReference type="PROSITE" id="PS50109"/>
    </source>
</evidence>
<dbReference type="GO" id="GO:0016301">
    <property type="term" value="F:kinase activity"/>
    <property type="evidence" value="ECO:0007669"/>
    <property type="project" value="UniProtKB-KW"/>
</dbReference>
<protein>
    <recommendedName>
        <fullName evidence="2">histidine kinase</fullName>
        <ecNumber evidence="2">2.7.13.3</ecNumber>
    </recommendedName>
</protein>
<keyword evidence="7" id="KW-0175">Coiled coil</keyword>
<evidence type="ECO:0000256" key="4">
    <source>
        <dbReference type="ARBA" id="ARBA00022679"/>
    </source>
</evidence>